<evidence type="ECO:0000259" key="1">
    <source>
        <dbReference type="Pfam" id="PF14111"/>
    </source>
</evidence>
<name>A0AAV3QCU4_LITER</name>
<evidence type="ECO:0000313" key="2">
    <source>
        <dbReference type="EMBL" id="GAA0161529.1"/>
    </source>
</evidence>
<accession>A0AAV3QCU4</accession>
<dbReference type="AlphaFoldDB" id="A0AAV3QCU4"/>
<evidence type="ECO:0000313" key="3">
    <source>
        <dbReference type="Proteomes" id="UP001454036"/>
    </source>
</evidence>
<organism evidence="2 3">
    <name type="scientific">Lithospermum erythrorhizon</name>
    <name type="common">Purple gromwell</name>
    <name type="synonym">Lithospermum officinale var. erythrorhizon</name>
    <dbReference type="NCBI Taxonomy" id="34254"/>
    <lineage>
        <taxon>Eukaryota</taxon>
        <taxon>Viridiplantae</taxon>
        <taxon>Streptophyta</taxon>
        <taxon>Embryophyta</taxon>
        <taxon>Tracheophyta</taxon>
        <taxon>Spermatophyta</taxon>
        <taxon>Magnoliopsida</taxon>
        <taxon>eudicotyledons</taxon>
        <taxon>Gunneridae</taxon>
        <taxon>Pentapetalae</taxon>
        <taxon>asterids</taxon>
        <taxon>lamiids</taxon>
        <taxon>Boraginales</taxon>
        <taxon>Boraginaceae</taxon>
        <taxon>Boraginoideae</taxon>
        <taxon>Lithospermeae</taxon>
        <taxon>Lithospermum</taxon>
    </lineage>
</organism>
<dbReference type="EMBL" id="BAABME010020818">
    <property type="protein sequence ID" value="GAA0161529.1"/>
    <property type="molecule type" value="Genomic_DNA"/>
</dbReference>
<protein>
    <recommendedName>
        <fullName evidence="1">DUF4283 domain-containing protein</fullName>
    </recommendedName>
</protein>
<comment type="caution">
    <text evidence="2">The sequence shown here is derived from an EMBL/GenBank/DDBJ whole genome shotgun (WGS) entry which is preliminary data.</text>
</comment>
<dbReference type="Pfam" id="PF14111">
    <property type="entry name" value="DUF4283"/>
    <property type="match status" value="1"/>
</dbReference>
<reference evidence="2 3" key="1">
    <citation type="submission" date="2024-01" db="EMBL/GenBank/DDBJ databases">
        <title>The complete chloroplast genome sequence of Lithospermum erythrorhizon: insights into the phylogenetic relationship among Boraginaceae species and the maternal lineages of purple gromwells.</title>
        <authorList>
            <person name="Okada T."/>
            <person name="Watanabe K."/>
        </authorList>
    </citation>
    <scope>NUCLEOTIDE SEQUENCE [LARGE SCALE GENOMIC DNA]</scope>
</reference>
<feature type="domain" description="DUF4283" evidence="1">
    <location>
        <begin position="34"/>
        <end position="109"/>
    </location>
</feature>
<keyword evidence="3" id="KW-1185">Reference proteome</keyword>
<dbReference type="Proteomes" id="UP001454036">
    <property type="component" value="Unassembled WGS sequence"/>
</dbReference>
<sequence length="110" mass="12410">MESDLARVLGSLSLEGGGELDDVHVPDVAYDRVEEKFQFSLVAKVLTNRKFHFQTFKDTLKSLCGGSSSLQVLDMGMNVFHVVFNDDVPMIRVLQGKPWLFEGHDILIKR</sequence>
<dbReference type="InterPro" id="IPR025558">
    <property type="entry name" value="DUF4283"/>
</dbReference>
<gene>
    <name evidence="2" type="ORF">LIER_39249</name>
</gene>
<proteinExistence type="predicted"/>